<dbReference type="PANTHER" id="PTHR34512:SF30">
    <property type="entry name" value="OUTER MEMBRANE PROTEIN ASSEMBLY FACTOR BAMB"/>
    <property type="match status" value="1"/>
</dbReference>
<dbReference type="Proteomes" id="UP000274601">
    <property type="component" value="Unassembled WGS sequence"/>
</dbReference>
<evidence type="ECO:0000256" key="1">
    <source>
        <dbReference type="SAM" id="MobiDB-lite"/>
    </source>
</evidence>
<dbReference type="Pfam" id="PF13360">
    <property type="entry name" value="PQQ_2"/>
    <property type="match status" value="1"/>
</dbReference>
<evidence type="ECO:0000313" key="3">
    <source>
        <dbReference type="EMBL" id="RKS73187.1"/>
    </source>
</evidence>
<name>A0A495QKS0_9ACTN</name>
<evidence type="ECO:0000259" key="2">
    <source>
        <dbReference type="Pfam" id="PF13360"/>
    </source>
</evidence>
<dbReference type="InterPro" id="IPR011047">
    <property type="entry name" value="Quinoprotein_ADH-like_sf"/>
</dbReference>
<dbReference type="OrthoDB" id="155383at2"/>
<feature type="domain" description="Pyrrolo-quinoline quinone repeat" evidence="2">
    <location>
        <begin position="229"/>
        <end position="406"/>
    </location>
</feature>
<dbReference type="RefSeq" id="WP_121435737.1">
    <property type="nucleotide sequence ID" value="NZ_RBWU01000004.1"/>
</dbReference>
<dbReference type="SUPFAM" id="SSF50998">
    <property type="entry name" value="Quinoprotein alcohol dehydrogenase-like"/>
    <property type="match status" value="1"/>
</dbReference>
<feature type="compositionally biased region" description="Basic and acidic residues" evidence="1">
    <location>
        <begin position="24"/>
        <end position="40"/>
    </location>
</feature>
<organism evidence="3 4">
    <name type="scientific">Actinomadura pelletieri DSM 43383</name>
    <dbReference type="NCBI Taxonomy" id="1120940"/>
    <lineage>
        <taxon>Bacteria</taxon>
        <taxon>Bacillati</taxon>
        <taxon>Actinomycetota</taxon>
        <taxon>Actinomycetes</taxon>
        <taxon>Streptosporangiales</taxon>
        <taxon>Thermomonosporaceae</taxon>
        <taxon>Actinomadura</taxon>
    </lineage>
</organism>
<feature type="region of interest" description="Disordered" evidence="1">
    <location>
        <begin position="24"/>
        <end position="46"/>
    </location>
</feature>
<gene>
    <name evidence="3" type="ORF">BZB76_3875</name>
</gene>
<dbReference type="PANTHER" id="PTHR34512">
    <property type="entry name" value="CELL SURFACE PROTEIN"/>
    <property type="match status" value="1"/>
</dbReference>
<dbReference type="EMBL" id="RBWU01000004">
    <property type="protein sequence ID" value="RKS73187.1"/>
    <property type="molecule type" value="Genomic_DNA"/>
</dbReference>
<comment type="caution">
    <text evidence="3">The sequence shown here is derived from an EMBL/GenBank/DDBJ whole genome shotgun (WGS) entry which is preliminary data.</text>
</comment>
<dbReference type="InterPro" id="IPR015943">
    <property type="entry name" value="WD40/YVTN_repeat-like_dom_sf"/>
</dbReference>
<reference evidence="3 4" key="1">
    <citation type="submission" date="2018-10" db="EMBL/GenBank/DDBJ databases">
        <title>Genomic Encyclopedia of Archaeal and Bacterial Type Strains, Phase II (KMG-II): from individual species to whole genera.</title>
        <authorList>
            <person name="Goeker M."/>
        </authorList>
    </citation>
    <scope>NUCLEOTIDE SEQUENCE [LARGE SCALE GENOMIC DNA]</scope>
    <source>
        <strain evidence="3 4">DSM 43383</strain>
    </source>
</reference>
<dbReference type="Gene3D" id="2.130.10.10">
    <property type="entry name" value="YVTN repeat-like/Quinoprotein amine dehydrogenase"/>
    <property type="match status" value="1"/>
</dbReference>
<sequence>MKRLILYSVVGCLVIAGCGGAREHSAEDTCRRHPSDEGRLRSAAPTNTRFTGDRYVSRLRWVAEHDIVEASGAVGTPRHGVVPVTGGSDPEPDYGVPTRHHMGVLRLRDGKVMWQRPGSFSRGGPASADVLTASTGQTGLSTFAAFDLETGRASACGLPRPARILGDGTAVGITPDRLTRVRLRDGASLWRSPVTARFQHAVTGDGVVVASTDPADPTRGLSASETVTQVSALRLEDGSPLWKITDRAEPGPDAVELPERTVLGIADERVVITDRRRLSGHRAADGKPLWSRPSPRWHDGATFTVVDSRLLIAAQGRVTAYRMADGTVDWTEPTPNPPILSASAASGGLLFAPISQRPGLAVIDLRRGRTAATLTGAVSDSWGRDVTIGDGVLVVQDRNRTMAFDLR</sequence>
<dbReference type="AlphaFoldDB" id="A0A495QKS0"/>
<accession>A0A495QKS0</accession>
<protein>
    <submittedName>
        <fullName evidence="3">Putative pyrroloquinoline-quinone binding quinoprotein</fullName>
    </submittedName>
</protein>
<keyword evidence="4" id="KW-1185">Reference proteome</keyword>
<dbReference type="InterPro" id="IPR002372">
    <property type="entry name" value="PQQ_rpt_dom"/>
</dbReference>
<dbReference type="PROSITE" id="PS51257">
    <property type="entry name" value="PROKAR_LIPOPROTEIN"/>
    <property type="match status" value="1"/>
</dbReference>
<evidence type="ECO:0000313" key="4">
    <source>
        <dbReference type="Proteomes" id="UP000274601"/>
    </source>
</evidence>
<proteinExistence type="predicted"/>